<keyword evidence="1" id="KW-0472">Membrane</keyword>
<keyword evidence="1" id="KW-0812">Transmembrane</keyword>
<protein>
    <recommendedName>
        <fullName evidence="2">Predicted membrane protein YciQ-like C-terminal domain-containing protein</fullName>
    </recommendedName>
</protein>
<feature type="transmembrane region" description="Helical" evidence="1">
    <location>
        <begin position="166"/>
        <end position="187"/>
    </location>
</feature>
<dbReference type="Pfam" id="PF20990">
    <property type="entry name" value="DUF2207_C"/>
    <property type="match status" value="1"/>
</dbReference>
<evidence type="ECO:0000259" key="2">
    <source>
        <dbReference type="Pfam" id="PF20990"/>
    </source>
</evidence>
<feature type="transmembrane region" description="Helical" evidence="1">
    <location>
        <begin position="338"/>
        <end position="356"/>
    </location>
</feature>
<dbReference type="InterPro" id="IPR048389">
    <property type="entry name" value="YciQ-like_C"/>
</dbReference>
<name>A0A2M7CIA7_9BACT</name>
<accession>A0A2M7CIA7</accession>
<comment type="caution">
    <text evidence="3">The sequence shown here is derived from an EMBL/GenBank/DDBJ whole genome shotgun (WGS) entry which is preliminary data.</text>
</comment>
<evidence type="ECO:0000313" key="3">
    <source>
        <dbReference type="EMBL" id="PIV25367.1"/>
    </source>
</evidence>
<dbReference type="AlphaFoldDB" id="A0A2M7CIA7"/>
<dbReference type="Proteomes" id="UP000229966">
    <property type="component" value="Unassembled WGS sequence"/>
</dbReference>
<sequence>MLLVSFQTKHFLFWVGIFIIVFGTYFAYNRITADVFTSPNYSQLDISENAVVTLNGQDISSSLTPGFFGDMDTFFYQIYNAPGRYIGDVTLVVNLPDNLSADLVKIEPIITYTSIPKANVATQGNKIIILGYGLDSQALFSLKLLIPKGYLDFPLGRLAGGFLQSQAILFWIVISAFLPTMTFFVLFKKLREQAKIRRSTQVNYELSELPGMANPAVVAVLYNGKITSRAISAFVLQMANKGLLEIVFKNDHFSFARFGQQTKEFKDANLEPAEKALISKIFKDTGFKSSDEDVQFRITHRLFSDKIATFYYLIYDEAFSLGYFNQAPHLTHKKWRNGGLAVFFSGILGATLALLFAPVNLFWLWLGLVVAGGIIIKNSSQINYLSPKGLETLRKWKALKNYLTNPIAFTNQNNTDKIFTRFLPFALAMGVEEEWVQRFREVSVDVPEWYVCLDQEVTIKNFSQNLLNLLNWLSSAFTFIKDPRVE</sequence>
<evidence type="ECO:0000313" key="4">
    <source>
        <dbReference type="Proteomes" id="UP000229966"/>
    </source>
</evidence>
<dbReference type="EMBL" id="PEUM01000056">
    <property type="protein sequence ID" value="PIV25367.1"/>
    <property type="molecule type" value="Genomic_DNA"/>
</dbReference>
<feature type="transmembrane region" description="Helical" evidence="1">
    <location>
        <begin position="12"/>
        <end position="28"/>
    </location>
</feature>
<reference evidence="4" key="1">
    <citation type="submission" date="2017-09" db="EMBL/GenBank/DDBJ databases">
        <title>Depth-based differentiation of microbial function through sediment-hosted aquifers and enrichment of novel symbionts in the deep terrestrial subsurface.</title>
        <authorList>
            <person name="Probst A.J."/>
            <person name="Ladd B."/>
            <person name="Jarett J.K."/>
            <person name="Geller-Mcgrath D.E."/>
            <person name="Sieber C.M.K."/>
            <person name="Emerson J.B."/>
            <person name="Anantharaman K."/>
            <person name="Thomas B.C."/>
            <person name="Malmstrom R."/>
            <person name="Stieglmeier M."/>
            <person name="Klingl A."/>
            <person name="Woyke T."/>
            <person name="Ryan C.M."/>
            <person name="Banfield J.F."/>
        </authorList>
    </citation>
    <scope>NUCLEOTIDE SEQUENCE [LARGE SCALE GENOMIC DNA]</scope>
</reference>
<feature type="domain" description="Predicted membrane protein YciQ-like C-terminal" evidence="2">
    <location>
        <begin position="208"/>
        <end position="439"/>
    </location>
</feature>
<feature type="transmembrane region" description="Helical" evidence="1">
    <location>
        <begin position="127"/>
        <end position="146"/>
    </location>
</feature>
<proteinExistence type="predicted"/>
<keyword evidence="1" id="KW-1133">Transmembrane helix</keyword>
<gene>
    <name evidence="3" type="ORF">COS38_01950</name>
</gene>
<evidence type="ECO:0000256" key="1">
    <source>
        <dbReference type="SAM" id="Phobius"/>
    </source>
</evidence>
<feature type="transmembrane region" description="Helical" evidence="1">
    <location>
        <begin position="362"/>
        <end position="380"/>
    </location>
</feature>
<organism evidence="3 4">
    <name type="scientific">Candidatus Berkelbacteria bacterium CG03_land_8_20_14_0_80_40_36</name>
    <dbReference type="NCBI Taxonomy" id="1974509"/>
    <lineage>
        <taxon>Bacteria</taxon>
        <taxon>Candidatus Berkelbacteria</taxon>
    </lineage>
</organism>